<sequence length="349" mass="39588">MEARRAASENVSERKWHPMSPSDPIYFHAPANVSSGTATFDMPSPFRMPFPVIQPVPRFDNVVPTSRPLVSRSIAAPAGLHRLRNGVDLGPNLNFPIGSMIRGVGIERGERVLLSCCLLYSIEVQSAPNLTSRAADDEVPDTETPVSELNEAPVDYGTSAREFEPGRHSSGKRKKDVSKYAHAFVSAMNSFSESFVSVEEKREERDSQKQKFTVESEERHFKWMMDSEEHRENTNEDLLVLLMMMATTMLLVQLLMDKDSSDDELTVAVGSKRSRPAVQTSTLEDSYRSLKPVAMQIVNCLIASGCVQEGSWWVRERSLIWFDYFLMKAFEDFRWRSYVAVLVTREYEK</sequence>
<evidence type="ECO:0000313" key="1">
    <source>
        <dbReference type="EMBL" id="KAL3702478.1"/>
    </source>
</evidence>
<evidence type="ECO:0000313" key="2">
    <source>
        <dbReference type="Proteomes" id="UP001633002"/>
    </source>
</evidence>
<organism evidence="1 2">
    <name type="scientific">Riccia sorocarpa</name>
    <dbReference type="NCBI Taxonomy" id="122646"/>
    <lineage>
        <taxon>Eukaryota</taxon>
        <taxon>Viridiplantae</taxon>
        <taxon>Streptophyta</taxon>
        <taxon>Embryophyta</taxon>
        <taxon>Marchantiophyta</taxon>
        <taxon>Marchantiopsida</taxon>
        <taxon>Marchantiidae</taxon>
        <taxon>Marchantiales</taxon>
        <taxon>Ricciaceae</taxon>
        <taxon>Riccia</taxon>
    </lineage>
</organism>
<gene>
    <name evidence="1" type="ORF">R1sor_020500</name>
</gene>
<reference evidence="1 2" key="1">
    <citation type="submission" date="2024-09" db="EMBL/GenBank/DDBJ databases">
        <title>Chromosome-scale assembly of Riccia sorocarpa.</title>
        <authorList>
            <person name="Paukszto L."/>
        </authorList>
    </citation>
    <scope>NUCLEOTIDE SEQUENCE [LARGE SCALE GENOMIC DNA]</scope>
    <source>
        <strain evidence="1">LP-2024</strain>
        <tissue evidence="1">Aerial parts of the thallus</tissue>
    </source>
</reference>
<proteinExistence type="predicted"/>
<accession>A0ABD3IFG3</accession>
<name>A0ABD3IFG3_9MARC</name>
<dbReference type="AlphaFoldDB" id="A0ABD3IFG3"/>
<dbReference type="EMBL" id="JBJQOH010000001">
    <property type="protein sequence ID" value="KAL3702478.1"/>
    <property type="molecule type" value="Genomic_DNA"/>
</dbReference>
<protein>
    <submittedName>
        <fullName evidence="1">Uncharacterized protein</fullName>
    </submittedName>
</protein>
<comment type="caution">
    <text evidence="1">The sequence shown here is derived from an EMBL/GenBank/DDBJ whole genome shotgun (WGS) entry which is preliminary data.</text>
</comment>
<dbReference type="Proteomes" id="UP001633002">
    <property type="component" value="Unassembled WGS sequence"/>
</dbReference>
<keyword evidence="2" id="KW-1185">Reference proteome</keyword>